<feature type="domain" description="Bacteriophage tail tape measure N-terminal" evidence="1">
    <location>
        <begin position="401"/>
        <end position="611"/>
    </location>
</feature>
<proteinExistence type="predicted"/>
<accession>A0A0A3XH15</accession>
<evidence type="ECO:0000259" key="1">
    <source>
        <dbReference type="Pfam" id="PF06791"/>
    </source>
</evidence>
<dbReference type="AlphaFoldDB" id="A0A0A3XH15"/>
<dbReference type="EMBL" id="JRPN01000042">
    <property type="protein sequence ID" value="KGT73732.1"/>
    <property type="molecule type" value="Genomic_DNA"/>
</dbReference>
<name>A0A0A3XH15_BRAJP</name>
<evidence type="ECO:0000313" key="3">
    <source>
        <dbReference type="Proteomes" id="UP000030377"/>
    </source>
</evidence>
<evidence type="ECO:0000313" key="2">
    <source>
        <dbReference type="EMBL" id="KGT73732.1"/>
    </source>
</evidence>
<organism evidence="2 3">
    <name type="scientific">Bradyrhizobium japonicum</name>
    <dbReference type="NCBI Taxonomy" id="375"/>
    <lineage>
        <taxon>Bacteria</taxon>
        <taxon>Pseudomonadati</taxon>
        <taxon>Pseudomonadota</taxon>
        <taxon>Alphaproteobacteria</taxon>
        <taxon>Hyphomicrobiales</taxon>
        <taxon>Nitrobacteraceae</taxon>
        <taxon>Bradyrhizobium</taxon>
    </lineage>
</organism>
<dbReference type="Proteomes" id="UP000030377">
    <property type="component" value="Unassembled WGS sequence"/>
</dbReference>
<gene>
    <name evidence="2" type="ORF">MA20_43085</name>
</gene>
<sequence>MPGVALSSLRVTSDFDATAYTRGAQQKVDADARMIASDKALNAALAQSDAALAKIPGGMASVSKSLLDGYGAGQQFEALIRRINNAADRGMGLDRVNLLLDAAYRKFGLTADAANLAATGYVSITAAVKELNEQYEIQNEVAARAAAAMAQVSTAAAAQSSINARLGVGGGSGKSAQESADAFLAQFGGLEGIARAKAQEAGNAFAADLDARMVAGAGKSARDSANAFDAELSRLDEIAGMRAQQAGTNFQRSLTEALGGGGGSATSRGATFSALEEQFNRLEAIAAAKSTQIAQATQQGLRDAFRMDTRATDYQLPDAFGKTNVATVSALEEMAKAEEKAAAQAAALRAEINPLEAEMVKLGKQMAEYRKMLDQGLISSSEFEQAQGMAAKRLSDVDMNMRDAATGGRVLSGEMANLGYQVNDVVTGLMLGQPLFMIAAQQGGQVYQIFSRSKASVGEFAGSYLSSLTSMVTPTRAVFGGIAAVVTTAAIALNSYLDKQHQVSMSLLGSGRGSGANAAGINGIANAAATPNGLSVSEAREFASTLVQTGKIANDNLLPIVQIGKDITRIYGIDATEAAKMLADAFADPEKGATELNNWLGFLDAGMKRNIDNLVAQNKLFDAQKALLAGVKSGLTGVSEAVSTSSTVWTVLGNAVSNAWDATGAFIAKQIGLTDSLEEKIARARQNLDELRRGGSNTQNAMSAATGFGDILGIEDTPDPGKIAAAEEALNRLVAVQQKLAAATDVARAAQQSFLQESLVRGLSPEISAIEKLNNDFTVLDGLMKSIGGDEAAGARLAALGLSMRQVSDATEVAREKIRSFKTDFEQSISQSNTALQAITAFSPSAKGGIAYQQSIDSNRNANLTASQKQVEAELAYQIALKQATTAISEQGRVRLLTANQSVQSTQLEIELVGKSVGQQAELRANLQARQQLEQEASANRTAFDQKQYEDLKRINAELGRRTDLAAKAQINQDIKFGSQTALLSPDDVQIAQQLKGSYPDVATALGSVEAQGLRTNQALSGLSSTISGQLTTGLADIVDGTKSIGQGFQDMSRLVIRAIEEMIIKIAIIQPMMQALQMGANNLGLGSGITNLFGGGSAGLANTGMAGSAFYGPVAPSALGNVFAGGNIIPFARGGVVHGPTIFPMANGGTGLAGEAGPEAIMPLRRGPDGRLGVAAGGAANDNRSSGGVVVNVINQTGVQAEASTSRNANGDLTVTLKKMMDDAVGQSLSSGNGSRVMKNQYGVRQFMGS</sequence>
<comment type="caution">
    <text evidence="2">The sequence shown here is derived from an EMBL/GenBank/DDBJ whole genome shotgun (WGS) entry which is preliminary data.</text>
</comment>
<reference evidence="2 3" key="1">
    <citation type="submission" date="2014-09" db="EMBL/GenBank/DDBJ databases">
        <title>Draft genome of Bradyrhizobium japonicum Is-34.</title>
        <authorList>
            <person name="Tsurumaru H."/>
            <person name="Yamakawa T."/>
            <person name="Hashimoto S."/>
            <person name="Okizaki K."/>
            <person name="Kanesaki Y."/>
            <person name="Yoshikawa H."/>
            <person name="Yajima S."/>
        </authorList>
    </citation>
    <scope>NUCLEOTIDE SEQUENCE [LARGE SCALE GENOMIC DNA]</scope>
    <source>
        <strain evidence="2 3">Is-34</strain>
    </source>
</reference>
<protein>
    <recommendedName>
        <fullName evidence="1">Bacteriophage tail tape measure N-terminal domain-containing protein</fullName>
    </recommendedName>
</protein>
<dbReference type="InterPro" id="IPR009628">
    <property type="entry name" value="Phage_tape_measure_N"/>
</dbReference>
<dbReference type="Pfam" id="PF06791">
    <property type="entry name" value="TMP_2"/>
    <property type="match status" value="1"/>
</dbReference>